<evidence type="ECO:0000256" key="5">
    <source>
        <dbReference type="PROSITE-ProRule" id="PRU00108"/>
    </source>
</evidence>
<keyword evidence="2 5" id="KW-0238">DNA-binding</keyword>
<dbReference type="Pfam" id="PF00046">
    <property type="entry name" value="Homeodomain"/>
    <property type="match status" value="1"/>
</dbReference>
<dbReference type="EMBL" id="CANHGI010000001">
    <property type="protein sequence ID" value="CAI5440200.1"/>
    <property type="molecule type" value="Genomic_DNA"/>
</dbReference>
<keyword evidence="9" id="KW-1185">Reference proteome</keyword>
<evidence type="ECO:0000259" key="7">
    <source>
        <dbReference type="PROSITE" id="PS50071"/>
    </source>
</evidence>
<dbReference type="Gene3D" id="1.10.10.60">
    <property type="entry name" value="Homeodomain-like"/>
    <property type="match status" value="1"/>
</dbReference>
<name>A0A9P1MXA2_9PELO</name>
<dbReference type="OrthoDB" id="6159439at2759"/>
<dbReference type="InterPro" id="IPR009057">
    <property type="entry name" value="Homeodomain-like_sf"/>
</dbReference>
<dbReference type="PROSITE" id="PS50071">
    <property type="entry name" value="HOMEOBOX_2"/>
    <property type="match status" value="1"/>
</dbReference>
<dbReference type="AlphaFoldDB" id="A0A9P1MXA2"/>
<dbReference type="InterPro" id="IPR001356">
    <property type="entry name" value="HD"/>
</dbReference>
<dbReference type="InterPro" id="IPR017970">
    <property type="entry name" value="Homeobox_CS"/>
</dbReference>
<dbReference type="GO" id="GO:0005634">
    <property type="term" value="C:nucleus"/>
    <property type="evidence" value="ECO:0007669"/>
    <property type="project" value="UniProtKB-SubCell"/>
</dbReference>
<gene>
    <name evidence="8" type="ORF">CAMP_LOCUS2837</name>
</gene>
<evidence type="ECO:0000313" key="8">
    <source>
        <dbReference type="EMBL" id="CAI5440200.1"/>
    </source>
</evidence>
<protein>
    <recommendedName>
        <fullName evidence="7">Homeobox domain-containing protein</fullName>
    </recommendedName>
</protein>
<comment type="subcellular location">
    <subcellularLocation>
        <location evidence="1 5 6">Nucleus</location>
    </subcellularLocation>
</comment>
<evidence type="ECO:0000313" key="9">
    <source>
        <dbReference type="Proteomes" id="UP001152747"/>
    </source>
</evidence>
<dbReference type="GO" id="GO:0000977">
    <property type="term" value="F:RNA polymerase II transcription regulatory region sequence-specific DNA binding"/>
    <property type="evidence" value="ECO:0007669"/>
    <property type="project" value="TreeGrafter"/>
</dbReference>
<dbReference type="CDD" id="cd00086">
    <property type="entry name" value="homeodomain"/>
    <property type="match status" value="1"/>
</dbReference>
<evidence type="ECO:0000256" key="6">
    <source>
        <dbReference type="RuleBase" id="RU000682"/>
    </source>
</evidence>
<dbReference type="Proteomes" id="UP001152747">
    <property type="component" value="Unassembled WGS sequence"/>
</dbReference>
<evidence type="ECO:0000256" key="3">
    <source>
        <dbReference type="ARBA" id="ARBA00023155"/>
    </source>
</evidence>
<keyword evidence="4 5" id="KW-0539">Nucleus</keyword>
<proteinExistence type="predicted"/>
<keyword evidence="3 5" id="KW-0371">Homeobox</keyword>
<accession>A0A9P1MXA2</accession>
<organism evidence="8 9">
    <name type="scientific">Caenorhabditis angaria</name>
    <dbReference type="NCBI Taxonomy" id="860376"/>
    <lineage>
        <taxon>Eukaryota</taxon>
        <taxon>Metazoa</taxon>
        <taxon>Ecdysozoa</taxon>
        <taxon>Nematoda</taxon>
        <taxon>Chromadorea</taxon>
        <taxon>Rhabditida</taxon>
        <taxon>Rhabditina</taxon>
        <taxon>Rhabditomorpha</taxon>
        <taxon>Rhabditoidea</taxon>
        <taxon>Rhabditidae</taxon>
        <taxon>Peloderinae</taxon>
        <taxon>Caenorhabditis</taxon>
    </lineage>
</organism>
<feature type="DNA-binding region" description="Homeobox" evidence="5">
    <location>
        <begin position="140"/>
        <end position="199"/>
    </location>
</feature>
<dbReference type="PROSITE" id="PS00027">
    <property type="entry name" value="HOMEOBOX_1"/>
    <property type="match status" value="1"/>
</dbReference>
<dbReference type="SUPFAM" id="SSF46689">
    <property type="entry name" value="Homeodomain-like"/>
    <property type="match status" value="1"/>
</dbReference>
<dbReference type="PANTHER" id="PTHR24329:SF543">
    <property type="entry name" value="FI01017P-RELATED"/>
    <property type="match status" value="1"/>
</dbReference>
<feature type="domain" description="Homeobox" evidence="7">
    <location>
        <begin position="138"/>
        <end position="198"/>
    </location>
</feature>
<dbReference type="FunFam" id="1.10.10.60:FF:000182">
    <property type="entry name" value="Paired like homeobox 2B"/>
    <property type="match status" value="1"/>
</dbReference>
<dbReference type="PANTHER" id="PTHR24329">
    <property type="entry name" value="HOMEOBOX PROTEIN ARISTALESS"/>
    <property type="match status" value="1"/>
</dbReference>
<sequence>MDYGQCSGYFSAAAAQSAHENASASAAAAAALPFFGYSATAAYHQAAYAASTTTNNPYLSSAAAATTQGGRNAGGSGSGNGSASGDLQAFFNTGLQYQLYQKSQLMSDSSRNSGNSIVGALCSSSTSSSNHLNPAERRKQRRIRTTFTSGQLKELERAFCETHYPDIYTREDIAMRCDLTEARVQVWFQNRRAKFRKQEKVRRNGGCEKDMIIDDII</sequence>
<evidence type="ECO:0000256" key="1">
    <source>
        <dbReference type="ARBA" id="ARBA00004123"/>
    </source>
</evidence>
<reference evidence="8" key="1">
    <citation type="submission" date="2022-11" db="EMBL/GenBank/DDBJ databases">
        <authorList>
            <person name="Kikuchi T."/>
        </authorList>
    </citation>
    <scope>NUCLEOTIDE SEQUENCE</scope>
    <source>
        <strain evidence="8">PS1010</strain>
    </source>
</reference>
<evidence type="ECO:0000256" key="4">
    <source>
        <dbReference type="ARBA" id="ARBA00023242"/>
    </source>
</evidence>
<dbReference type="GO" id="GO:0000981">
    <property type="term" value="F:DNA-binding transcription factor activity, RNA polymerase II-specific"/>
    <property type="evidence" value="ECO:0007669"/>
    <property type="project" value="InterPro"/>
</dbReference>
<dbReference type="SMART" id="SM00389">
    <property type="entry name" value="HOX"/>
    <property type="match status" value="1"/>
</dbReference>
<evidence type="ECO:0000256" key="2">
    <source>
        <dbReference type="ARBA" id="ARBA00023125"/>
    </source>
</evidence>
<comment type="caution">
    <text evidence="8">The sequence shown here is derived from an EMBL/GenBank/DDBJ whole genome shotgun (WGS) entry which is preliminary data.</text>
</comment>
<dbReference type="InterPro" id="IPR050649">
    <property type="entry name" value="Paired_Homeobox_TFs"/>
</dbReference>